<dbReference type="AlphaFoldDB" id="A0A8H3YHW4"/>
<evidence type="ECO:0000313" key="1">
    <source>
        <dbReference type="EMBL" id="GHJ89768.1"/>
    </source>
</evidence>
<name>A0A8H3YHW4_9TREE</name>
<protein>
    <submittedName>
        <fullName evidence="1">Uncharacterized protein</fullName>
    </submittedName>
</protein>
<evidence type="ECO:0000313" key="2">
    <source>
        <dbReference type="Proteomes" id="UP000620104"/>
    </source>
</evidence>
<reference evidence="1" key="1">
    <citation type="submission" date="2020-07" db="EMBL/GenBank/DDBJ databases">
        <title>Draft Genome Sequence of a Deep-Sea Yeast, Naganishia (Cryptococcus) liquefaciens strain N6.</title>
        <authorList>
            <person name="Han Y.W."/>
            <person name="Kajitani R."/>
            <person name="Morimoto H."/>
            <person name="Parhat M."/>
            <person name="Tsubouchi H."/>
            <person name="Bakenova O."/>
            <person name="Ogata M."/>
            <person name="Argunhan B."/>
            <person name="Aoki R."/>
            <person name="Kajiwara S."/>
            <person name="Itoh T."/>
            <person name="Iwasaki H."/>
        </authorList>
    </citation>
    <scope>NUCLEOTIDE SEQUENCE</scope>
    <source>
        <strain evidence="1">N6</strain>
    </source>
</reference>
<dbReference type="EMBL" id="BLZA01000049">
    <property type="protein sequence ID" value="GHJ89768.1"/>
    <property type="molecule type" value="Genomic_DNA"/>
</dbReference>
<organism evidence="1 2">
    <name type="scientific">Naganishia liquefaciens</name>
    <dbReference type="NCBI Taxonomy" id="104408"/>
    <lineage>
        <taxon>Eukaryota</taxon>
        <taxon>Fungi</taxon>
        <taxon>Dikarya</taxon>
        <taxon>Basidiomycota</taxon>
        <taxon>Agaricomycotina</taxon>
        <taxon>Tremellomycetes</taxon>
        <taxon>Filobasidiales</taxon>
        <taxon>Filobasidiaceae</taxon>
        <taxon>Naganishia</taxon>
    </lineage>
</organism>
<keyword evidence="2" id="KW-1185">Reference proteome</keyword>
<accession>A0A8H3YHW4</accession>
<dbReference type="Proteomes" id="UP000620104">
    <property type="component" value="Unassembled WGS sequence"/>
</dbReference>
<proteinExistence type="predicted"/>
<comment type="caution">
    <text evidence="1">The sequence shown here is derived from an EMBL/GenBank/DDBJ whole genome shotgun (WGS) entry which is preliminary data.</text>
</comment>
<gene>
    <name evidence="1" type="ORF">NliqN6_6170</name>
</gene>
<sequence>MGRADPRQAQLIGRSRKARKLWGKQLEAQLKKLTKRSASVGNLPTRVASAAGIPSSPVEPLLASAQLAESRKAARTATRAKA</sequence>